<feature type="region of interest" description="Disordered" evidence="1">
    <location>
        <begin position="793"/>
        <end position="841"/>
    </location>
</feature>
<feature type="region of interest" description="Disordered" evidence="1">
    <location>
        <begin position="440"/>
        <end position="474"/>
    </location>
</feature>
<feature type="region of interest" description="Disordered" evidence="1">
    <location>
        <begin position="876"/>
        <end position="949"/>
    </location>
</feature>
<protein>
    <submittedName>
        <fullName evidence="2">Uncharacterized protein</fullName>
    </submittedName>
</protein>
<feature type="region of interest" description="Disordered" evidence="1">
    <location>
        <begin position="51"/>
        <end position="92"/>
    </location>
</feature>
<dbReference type="AlphaFoldDB" id="A0A7S4RBB9"/>
<feature type="compositionally biased region" description="Low complexity" evidence="1">
    <location>
        <begin position="64"/>
        <end position="76"/>
    </location>
</feature>
<proteinExistence type="predicted"/>
<organism evidence="2">
    <name type="scientific">Ditylum brightwellii</name>
    <dbReference type="NCBI Taxonomy" id="49249"/>
    <lineage>
        <taxon>Eukaryota</taxon>
        <taxon>Sar</taxon>
        <taxon>Stramenopiles</taxon>
        <taxon>Ochrophyta</taxon>
        <taxon>Bacillariophyta</taxon>
        <taxon>Mediophyceae</taxon>
        <taxon>Lithodesmiophycidae</taxon>
        <taxon>Lithodesmiales</taxon>
        <taxon>Lithodesmiaceae</taxon>
        <taxon>Ditylum</taxon>
    </lineage>
</organism>
<feature type="region of interest" description="Disordered" evidence="1">
    <location>
        <begin position="629"/>
        <end position="683"/>
    </location>
</feature>
<dbReference type="EMBL" id="HBNS01020132">
    <property type="protein sequence ID" value="CAE4609294.1"/>
    <property type="molecule type" value="Transcribed_RNA"/>
</dbReference>
<evidence type="ECO:0000256" key="1">
    <source>
        <dbReference type="SAM" id="MobiDB-lite"/>
    </source>
</evidence>
<evidence type="ECO:0000313" key="2">
    <source>
        <dbReference type="EMBL" id="CAE4609294.1"/>
    </source>
</evidence>
<feature type="compositionally biased region" description="Low complexity" evidence="1">
    <location>
        <begin position="649"/>
        <end position="664"/>
    </location>
</feature>
<accession>A0A7S4RBB9</accession>
<feature type="compositionally biased region" description="Low complexity" evidence="1">
    <location>
        <begin position="914"/>
        <end position="931"/>
    </location>
</feature>
<feature type="compositionally biased region" description="Polar residues" evidence="1">
    <location>
        <begin position="452"/>
        <end position="473"/>
    </location>
</feature>
<name>A0A7S4RBB9_9STRA</name>
<feature type="compositionally biased region" description="Low complexity" evidence="1">
    <location>
        <begin position="987"/>
        <end position="1008"/>
    </location>
</feature>
<feature type="compositionally biased region" description="Low complexity" evidence="1">
    <location>
        <begin position="360"/>
        <end position="406"/>
    </location>
</feature>
<gene>
    <name evidence="2" type="ORF">DBRI00130_LOCUS15992</name>
</gene>
<feature type="region of interest" description="Disordered" evidence="1">
    <location>
        <begin position="293"/>
        <end position="330"/>
    </location>
</feature>
<reference evidence="2" key="1">
    <citation type="submission" date="2021-01" db="EMBL/GenBank/DDBJ databases">
        <authorList>
            <person name="Corre E."/>
            <person name="Pelletier E."/>
            <person name="Niang G."/>
            <person name="Scheremetjew M."/>
            <person name="Finn R."/>
            <person name="Kale V."/>
            <person name="Holt S."/>
            <person name="Cochrane G."/>
            <person name="Meng A."/>
            <person name="Brown T."/>
            <person name="Cohen L."/>
        </authorList>
    </citation>
    <scope>NUCLEOTIDE SEQUENCE</scope>
    <source>
        <strain evidence="2">GSO104</strain>
    </source>
</reference>
<feature type="compositionally biased region" description="Basic and acidic residues" evidence="1">
    <location>
        <begin position="440"/>
        <end position="450"/>
    </location>
</feature>
<sequence length="1060" mass="113990">MLRWKKMKMKHDEGLPSSFTMPSSIITPCSSDNPHSSSVCVPAVAVVSSPPSLAPTSIDDVKKSSSSTTTFPSSSPALAITQPSANATPERKRKVSFELDFNTDSTTCGIITATTIGTKRKFHNIQKDDAPIHPPPVVATIMPQRQPQQSFVNSSLSPSLLSSSSSTSNNVSRLLATPHDSHHLNELHCYVRRHIEVFTATPHDLSQPSPGRKTKIQLGQVGLRCMFCFSSSSSVYRKLNKQHRKMVKRAVCYPSSISRVYHAVSDMKFDHFGHCTNMTKNDREEFENLKSKVNQRKCPSGNGNSNAGVKTTTTVCGTKSTSSSDRNNNTFPSTAQYYQHAASQLGMFDVGSGGVFFKTPSSSSSSSRTSSPMLSPVSPLLQSSSSSSLSTLTQSSLLSSSSLQVPQERRRHRQEQERAQLVLCHPIHNDTNANTINNKEKKTEQQDHPGHTATQANCIPSNATPSPKNNAQVTTATTTLSIASSTISSKTTSTATPNTTVISNDAVSSLVPKVPTYIDVVIVSNNRNKDTTQKANTASDACTGSSSHQEIHMKQERNMPLLPPPRFPGHCHSFSPLLHHGLAMPSSFTSSSLSDSFYIITTNTATASFTPSKETTISQEKKNNNINIAPLPITTASPNRQTARNASSTTPTPQTLTPLLRPRQYVPPPPSPSPISTGAAETSPQKMLLSTPQDAQILNPLHCFVRSNVELFAATDHDISQPSPGRKQSIQLNQVGLRCIHCAHLPYRKRVKRAVCYPPAIGSIYHCVSNMKLDHFGTCKGLSDELRKEFEDLRKDSSGRGGGSGNNNGRSRDGGSGSNNTADSSLNGHVNDSGTNRGSHSSGIATAQFYHDSAKHLGLIDTKHGIRFATLTAAAVTPPPHNQGVDTATSFKTNKKQKNGLAVISAGPQSQEESGTASSSSSTATPSSTTTWMAPLSQHGPHPATKSASMASIAPRVYASPPPLLHPSKILSHAPSTSTFSPAPLHATSSSTLSSAATNQEGSSSSSNVPPPPHNNYKNDNIHQHAQNDGICALMMVATNPQIREEYEHFKRWQQLSTTR</sequence>
<feature type="region of interest" description="Disordered" evidence="1">
    <location>
        <begin position="969"/>
        <end position="1022"/>
    </location>
</feature>
<feature type="region of interest" description="Disordered" evidence="1">
    <location>
        <begin position="359"/>
        <end position="416"/>
    </location>
</feature>
<feature type="compositionally biased region" description="Polar residues" evidence="1">
    <location>
        <begin position="634"/>
        <end position="648"/>
    </location>
</feature>
<feature type="compositionally biased region" description="Low complexity" evidence="1">
    <location>
        <begin position="308"/>
        <end position="324"/>
    </location>
</feature>
<feature type="compositionally biased region" description="Polar residues" evidence="1">
    <location>
        <begin position="821"/>
        <end position="841"/>
    </location>
</feature>